<sequence length="66" mass="7644">AQASVSYATSRLPVWAIVLIVLGCLLALFLVFLFYFLICMYTRRKFRGSYDVIQDPNDVHFSHFIP</sequence>
<evidence type="ECO:0000256" key="1">
    <source>
        <dbReference type="SAM" id="Phobius"/>
    </source>
</evidence>
<comment type="caution">
    <text evidence="2">The sequence shown here is derived from an EMBL/GenBank/DDBJ whole genome shotgun (WGS) entry which is preliminary data.</text>
</comment>
<protein>
    <submittedName>
        <fullName evidence="2">Uncharacterized protein</fullName>
    </submittedName>
</protein>
<dbReference type="Proteomes" id="UP000288216">
    <property type="component" value="Unassembled WGS sequence"/>
</dbReference>
<name>A0A401Q5H6_SCYTO</name>
<proteinExistence type="predicted"/>
<organism evidence="2 3">
    <name type="scientific">Scyliorhinus torazame</name>
    <name type="common">Cloudy catshark</name>
    <name type="synonym">Catulus torazame</name>
    <dbReference type="NCBI Taxonomy" id="75743"/>
    <lineage>
        <taxon>Eukaryota</taxon>
        <taxon>Metazoa</taxon>
        <taxon>Chordata</taxon>
        <taxon>Craniata</taxon>
        <taxon>Vertebrata</taxon>
        <taxon>Chondrichthyes</taxon>
        <taxon>Elasmobranchii</taxon>
        <taxon>Galeomorphii</taxon>
        <taxon>Galeoidea</taxon>
        <taxon>Carcharhiniformes</taxon>
        <taxon>Scyliorhinidae</taxon>
        <taxon>Scyliorhinus</taxon>
    </lineage>
</organism>
<keyword evidence="1" id="KW-0472">Membrane</keyword>
<feature type="non-terminal residue" evidence="2">
    <location>
        <position position="1"/>
    </location>
</feature>
<reference evidence="2 3" key="1">
    <citation type="journal article" date="2018" name="Nat. Ecol. Evol.">
        <title>Shark genomes provide insights into elasmobranch evolution and the origin of vertebrates.</title>
        <authorList>
            <person name="Hara Y"/>
            <person name="Yamaguchi K"/>
            <person name="Onimaru K"/>
            <person name="Kadota M"/>
            <person name="Koyanagi M"/>
            <person name="Keeley SD"/>
            <person name="Tatsumi K"/>
            <person name="Tanaka K"/>
            <person name="Motone F"/>
            <person name="Kageyama Y"/>
            <person name="Nozu R"/>
            <person name="Adachi N"/>
            <person name="Nishimura O"/>
            <person name="Nakagawa R"/>
            <person name="Tanegashima C"/>
            <person name="Kiyatake I"/>
            <person name="Matsumoto R"/>
            <person name="Murakumo K"/>
            <person name="Nishida K"/>
            <person name="Terakita A"/>
            <person name="Kuratani S"/>
            <person name="Sato K"/>
            <person name="Hyodo S Kuraku.S."/>
        </authorList>
    </citation>
    <scope>NUCLEOTIDE SEQUENCE [LARGE SCALE GENOMIC DNA]</scope>
</reference>
<gene>
    <name evidence="2" type="ORF">scyTo_0017250</name>
</gene>
<evidence type="ECO:0000313" key="3">
    <source>
        <dbReference type="Proteomes" id="UP000288216"/>
    </source>
</evidence>
<keyword evidence="1" id="KW-1133">Transmembrane helix</keyword>
<dbReference type="EMBL" id="BFAA01011049">
    <property type="protein sequence ID" value="GCB80608.1"/>
    <property type="molecule type" value="Genomic_DNA"/>
</dbReference>
<accession>A0A401Q5H6</accession>
<evidence type="ECO:0000313" key="2">
    <source>
        <dbReference type="EMBL" id="GCB80608.1"/>
    </source>
</evidence>
<dbReference type="AlphaFoldDB" id="A0A401Q5H6"/>
<feature type="transmembrane region" description="Helical" evidence="1">
    <location>
        <begin position="12"/>
        <end position="38"/>
    </location>
</feature>
<dbReference type="STRING" id="75743.A0A401Q5H6"/>
<keyword evidence="3" id="KW-1185">Reference proteome</keyword>
<keyword evidence="1" id="KW-0812">Transmembrane</keyword>